<accession>A0A9P8P219</accession>
<proteinExistence type="predicted"/>
<dbReference type="EMBL" id="JAEUBE010000366">
    <property type="protein sequence ID" value="KAH3663782.1"/>
    <property type="molecule type" value="Genomic_DNA"/>
</dbReference>
<dbReference type="OrthoDB" id="3991441at2759"/>
<gene>
    <name evidence="1" type="ORF">OGAPHI_005185</name>
</gene>
<name>A0A9P8P219_9ASCO</name>
<keyword evidence="2" id="KW-1185">Reference proteome</keyword>
<organism evidence="1 2">
    <name type="scientific">Ogataea philodendri</name>
    <dbReference type="NCBI Taxonomy" id="1378263"/>
    <lineage>
        <taxon>Eukaryota</taxon>
        <taxon>Fungi</taxon>
        <taxon>Dikarya</taxon>
        <taxon>Ascomycota</taxon>
        <taxon>Saccharomycotina</taxon>
        <taxon>Pichiomycetes</taxon>
        <taxon>Pichiales</taxon>
        <taxon>Pichiaceae</taxon>
        <taxon>Ogataea</taxon>
    </lineage>
</organism>
<dbReference type="AlphaFoldDB" id="A0A9P8P219"/>
<protein>
    <submittedName>
        <fullName evidence="1">Uncharacterized protein</fullName>
    </submittedName>
</protein>
<evidence type="ECO:0000313" key="1">
    <source>
        <dbReference type="EMBL" id="KAH3663782.1"/>
    </source>
</evidence>
<evidence type="ECO:0000313" key="2">
    <source>
        <dbReference type="Proteomes" id="UP000769157"/>
    </source>
</evidence>
<dbReference type="GeneID" id="70237149"/>
<comment type="caution">
    <text evidence="1">The sequence shown here is derived from an EMBL/GenBank/DDBJ whole genome shotgun (WGS) entry which is preliminary data.</text>
</comment>
<reference evidence="1" key="2">
    <citation type="submission" date="2021-01" db="EMBL/GenBank/DDBJ databases">
        <authorList>
            <person name="Schikora-Tamarit M.A."/>
        </authorList>
    </citation>
    <scope>NUCLEOTIDE SEQUENCE</scope>
    <source>
        <strain evidence="1">CBS6075</strain>
    </source>
</reference>
<sequence length="99" mass="11010">MEATKIRYIKDNIYIPPVQSASKHKLPPQHPSLILADQVSDLSHSSECGCQGDVCIAKKALWIYSPNGEIKDTHRTRDVAATESALFRNLIHDGNGRQL</sequence>
<reference evidence="1" key="1">
    <citation type="journal article" date="2021" name="Open Biol.">
        <title>Shared evolutionary footprints suggest mitochondrial oxidative damage underlies multiple complex I losses in fungi.</title>
        <authorList>
            <person name="Schikora-Tamarit M.A."/>
            <person name="Marcet-Houben M."/>
            <person name="Nosek J."/>
            <person name="Gabaldon T."/>
        </authorList>
    </citation>
    <scope>NUCLEOTIDE SEQUENCE</scope>
    <source>
        <strain evidence="1">CBS6075</strain>
    </source>
</reference>
<dbReference type="RefSeq" id="XP_046060118.1">
    <property type="nucleotide sequence ID" value="XM_046206342.1"/>
</dbReference>
<dbReference type="Proteomes" id="UP000769157">
    <property type="component" value="Unassembled WGS sequence"/>
</dbReference>